<organism evidence="2 3">
    <name type="scientific">Caerostris darwini</name>
    <dbReference type="NCBI Taxonomy" id="1538125"/>
    <lineage>
        <taxon>Eukaryota</taxon>
        <taxon>Metazoa</taxon>
        <taxon>Ecdysozoa</taxon>
        <taxon>Arthropoda</taxon>
        <taxon>Chelicerata</taxon>
        <taxon>Arachnida</taxon>
        <taxon>Araneae</taxon>
        <taxon>Araneomorphae</taxon>
        <taxon>Entelegynae</taxon>
        <taxon>Araneoidea</taxon>
        <taxon>Araneidae</taxon>
        <taxon>Caerostris</taxon>
    </lineage>
</organism>
<evidence type="ECO:0000313" key="2">
    <source>
        <dbReference type="EMBL" id="GIY11044.1"/>
    </source>
</evidence>
<dbReference type="EMBL" id="BPLQ01004857">
    <property type="protein sequence ID" value="GIY11044.1"/>
    <property type="molecule type" value="Genomic_DNA"/>
</dbReference>
<name>A0AAV4QP24_9ARAC</name>
<comment type="caution">
    <text evidence="2">The sequence shown here is derived from an EMBL/GenBank/DDBJ whole genome shotgun (WGS) entry which is preliminary data.</text>
</comment>
<keyword evidence="3" id="KW-1185">Reference proteome</keyword>
<proteinExistence type="predicted"/>
<protein>
    <submittedName>
        <fullName evidence="2">Uncharacterized protein</fullName>
    </submittedName>
</protein>
<sequence>MMTVGRGRKTEKTTKYPGRQRRQPGCALLSEGITFGRQRRRPLVETSESSALDDRVAPCWNEKTTGETYDDQVVPCIEIKSTGKHST</sequence>
<gene>
    <name evidence="2" type="ORF">CDAR_166671</name>
</gene>
<reference evidence="2 3" key="1">
    <citation type="submission" date="2021-06" db="EMBL/GenBank/DDBJ databases">
        <title>Caerostris darwini draft genome.</title>
        <authorList>
            <person name="Kono N."/>
            <person name="Arakawa K."/>
        </authorList>
    </citation>
    <scope>NUCLEOTIDE SEQUENCE [LARGE SCALE GENOMIC DNA]</scope>
</reference>
<accession>A0AAV4QP24</accession>
<dbReference type="AlphaFoldDB" id="A0AAV4QP24"/>
<feature type="region of interest" description="Disordered" evidence="1">
    <location>
        <begin position="1"/>
        <end position="24"/>
    </location>
</feature>
<evidence type="ECO:0000313" key="3">
    <source>
        <dbReference type="Proteomes" id="UP001054837"/>
    </source>
</evidence>
<dbReference type="Proteomes" id="UP001054837">
    <property type="component" value="Unassembled WGS sequence"/>
</dbReference>
<evidence type="ECO:0000256" key="1">
    <source>
        <dbReference type="SAM" id="MobiDB-lite"/>
    </source>
</evidence>